<sequence length="102" mass="10948">MSSLSPDRTRVRTASPSSTARCGRRSSTPAWSLTGLLEIENRAAPVGLEPADTGTLQGDLIRLNREVHSALTERPSITQAVIAASFRTPEAAEALTAFWADR</sequence>
<gene>
    <name evidence="5" type="ORF">E1218_21855</name>
</gene>
<proteinExistence type="predicted"/>
<protein>
    <recommendedName>
        <fullName evidence="4">Tetracyclin repressor-like C-terminal domain-containing protein</fullName>
    </recommendedName>
</protein>
<evidence type="ECO:0000256" key="1">
    <source>
        <dbReference type="ARBA" id="ARBA00023015"/>
    </source>
</evidence>
<feature type="region of interest" description="Disordered" evidence="3">
    <location>
        <begin position="1"/>
        <end position="27"/>
    </location>
</feature>
<dbReference type="Pfam" id="PF16859">
    <property type="entry name" value="TetR_C_11"/>
    <property type="match status" value="1"/>
</dbReference>
<name>A0A4R4WTF5_9ACTN</name>
<dbReference type="AlphaFoldDB" id="A0A4R4WTF5"/>
<dbReference type="Gene3D" id="1.10.357.10">
    <property type="entry name" value="Tetracycline Repressor, domain 2"/>
    <property type="match status" value="1"/>
</dbReference>
<accession>A0A4R4WTF5</accession>
<dbReference type="OrthoDB" id="9796019at2"/>
<evidence type="ECO:0000256" key="2">
    <source>
        <dbReference type="ARBA" id="ARBA00023163"/>
    </source>
</evidence>
<dbReference type="InterPro" id="IPR011075">
    <property type="entry name" value="TetR_C"/>
</dbReference>
<reference evidence="5 6" key="1">
    <citation type="submission" date="2019-02" db="EMBL/GenBank/DDBJ databases">
        <title>Draft genome sequences of novel Actinobacteria.</title>
        <authorList>
            <person name="Sahin N."/>
            <person name="Ay H."/>
            <person name="Saygin H."/>
        </authorList>
    </citation>
    <scope>NUCLEOTIDE SEQUENCE [LARGE SCALE GENOMIC DNA]</scope>
    <source>
        <strain evidence="5 6">16K104</strain>
    </source>
</reference>
<keyword evidence="1" id="KW-0805">Transcription regulation</keyword>
<comment type="caution">
    <text evidence="5">The sequence shown here is derived from an EMBL/GenBank/DDBJ whole genome shotgun (WGS) entry which is preliminary data.</text>
</comment>
<evidence type="ECO:0000313" key="5">
    <source>
        <dbReference type="EMBL" id="TDD20882.1"/>
    </source>
</evidence>
<dbReference type="EMBL" id="SMKR01000098">
    <property type="protein sequence ID" value="TDD20882.1"/>
    <property type="molecule type" value="Genomic_DNA"/>
</dbReference>
<evidence type="ECO:0000259" key="4">
    <source>
        <dbReference type="Pfam" id="PF16859"/>
    </source>
</evidence>
<keyword evidence="6" id="KW-1185">Reference proteome</keyword>
<evidence type="ECO:0000313" key="6">
    <source>
        <dbReference type="Proteomes" id="UP000295172"/>
    </source>
</evidence>
<evidence type="ECO:0000256" key="3">
    <source>
        <dbReference type="SAM" id="MobiDB-lite"/>
    </source>
</evidence>
<feature type="domain" description="Tetracyclin repressor-like C-terminal" evidence="4">
    <location>
        <begin position="50"/>
        <end position="102"/>
    </location>
</feature>
<organism evidence="5 6">
    <name type="scientific">Kribbella turkmenica</name>
    <dbReference type="NCBI Taxonomy" id="2530375"/>
    <lineage>
        <taxon>Bacteria</taxon>
        <taxon>Bacillati</taxon>
        <taxon>Actinomycetota</taxon>
        <taxon>Actinomycetes</taxon>
        <taxon>Propionibacteriales</taxon>
        <taxon>Kribbellaceae</taxon>
        <taxon>Kribbella</taxon>
    </lineage>
</organism>
<keyword evidence="2" id="KW-0804">Transcription</keyword>
<dbReference type="Proteomes" id="UP000295172">
    <property type="component" value="Unassembled WGS sequence"/>
</dbReference>